<keyword evidence="1" id="KW-1133">Transmembrane helix</keyword>
<protein>
    <submittedName>
        <fullName evidence="2">Uncharacterized protein</fullName>
    </submittedName>
</protein>
<gene>
    <name evidence="2" type="ORF">EU556_05540</name>
</gene>
<keyword evidence="1" id="KW-0812">Transmembrane</keyword>
<dbReference type="Proteomes" id="UP000298337">
    <property type="component" value="Unassembled WGS sequence"/>
</dbReference>
<organism evidence="2 3">
    <name type="scientific">Hymenobacter fodinae</name>
    <dbReference type="NCBI Taxonomy" id="2510796"/>
    <lineage>
        <taxon>Bacteria</taxon>
        <taxon>Pseudomonadati</taxon>
        <taxon>Bacteroidota</taxon>
        <taxon>Cytophagia</taxon>
        <taxon>Cytophagales</taxon>
        <taxon>Hymenobacteraceae</taxon>
        <taxon>Hymenobacter</taxon>
    </lineage>
</organism>
<sequence>MQYSEPTVSAEQSDIAIALAWLQQSKDIITMCMLNLLLVVPIAWPGLVLFLFRWALVKKATTPARVAILWSCTFCHEVLCFMLFASMTREDGFGVLSTYCTWGYGIGMGLSALGLLEMMYRSSALQYR</sequence>
<comment type="caution">
    <text evidence="2">The sequence shown here is derived from an EMBL/GenBank/DDBJ whole genome shotgun (WGS) entry which is preliminary data.</text>
</comment>
<feature type="transmembrane region" description="Helical" evidence="1">
    <location>
        <begin position="64"/>
        <end position="84"/>
    </location>
</feature>
<evidence type="ECO:0000313" key="2">
    <source>
        <dbReference type="EMBL" id="TGE10283.1"/>
    </source>
</evidence>
<name>A0A4Z0PDD4_9BACT</name>
<evidence type="ECO:0000313" key="3">
    <source>
        <dbReference type="Proteomes" id="UP000298337"/>
    </source>
</evidence>
<proteinExistence type="predicted"/>
<dbReference type="EMBL" id="SRLA01000001">
    <property type="protein sequence ID" value="TGE10283.1"/>
    <property type="molecule type" value="Genomic_DNA"/>
</dbReference>
<feature type="transmembrane region" description="Helical" evidence="1">
    <location>
        <begin position="28"/>
        <end position="52"/>
    </location>
</feature>
<dbReference type="RefSeq" id="WP_135431821.1">
    <property type="nucleotide sequence ID" value="NZ_SRLA01000001.1"/>
</dbReference>
<keyword evidence="1" id="KW-0472">Membrane</keyword>
<reference evidence="2 3" key="1">
    <citation type="submission" date="2019-04" db="EMBL/GenBank/DDBJ databases">
        <authorList>
            <person name="Feng G."/>
            <person name="Zhang J."/>
            <person name="Zhu H."/>
        </authorList>
    </citation>
    <scope>NUCLEOTIDE SEQUENCE [LARGE SCALE GENOMIC DNA]</scope>
    <source>
        <strain evidence="2 3">92R-1</strain>
    </source>
</reference>
<dbReference type="AlphaFoldDB" id="A0A4Z0PDD4"/>
<feature type="transmembrane region" description="Helical" evidence="1">
    <location>
        <begin position="96"/>
        <end position="116"/>
    </location>
</feature>
<dbReference type="OrthoDB" id="886981at2"/>
<evidence type="ECO:0000256" key="1">
    <source>
        <dbReference type="SAM" id="Phobius"/>
    </source>
</evidence>
<keyword evidence="3" id="KW-1185">Reference proteome</keyword>
<accession>A0A4Z0PDD4</accession>